<protein>
    <recommendedName>
        <fullName evidence="2">mitogen-activated protein kinase kinase kinase</fullName>
        <ecNumber evidence="2">2.7.11.25</ecNumber>
    </recommendedName>
</protein>
<dbReference type="GO" id="GO:0005737">
    <property type="term" value="C:cytoplasm"/>
    <property type="evidence" value="ECO:0007669"/>
    <property type="project" value="TreeGrafter"/>
</dbReference>
<evidence type="ECO:0000313" key="13">
    <source>
        <dbReference type="Proteomes" id="UP001443914"/>
    </source>
</evidence>
<comment type="catalytic activity">
    <reaction evidence="8">
        <text>L-seryl-[protein] + ATP = O-phospho-L-seryl-[protein] + ADP + H(+)</text>
        <dbReference type="Rhea" id="RHEA:17989"/>
        <dbReference type="Rhea" id="RHEA-COMP:9863"/>
        <dbReference type="Rhea" id="RHEA-COMP:11604"/>
        <dbReference type="ChEBI" id="CHEBI:15378"/>
        <dbReference type="ChEBI" id="CHEBI:29999"/>
        <dbReference type="ChEBI" id="CHEBI:30616"/>
        <dbReference type="ChEBI" id="CHEBI:83421"/>
        <dbReference type="ChEBI" id="CHEBI:456216"/>
        <dbReference type="EC" id="2.7.11.25"/>
    </reaction>
</comment>
<comment type="catalytic activity">
    <reaction evidence="7">
        <text>L-threonyl-[protein] + ATP = O-phospho-L-threonyl-[protein] + ADP + H(+)</text>
        <dbReference type="Rhea" id="RHEA:46608"/>
        <dbReference type="Rhea" id="RHEA-COMP:11060"/>
        <dbReference type="Rhea" id="RHEA-COMP:11605"/>
        <dbReference type="ChEBI" id="CHEBI:15378"/>
        <dbReference type="ChEBI" id="CHEBI:30013"/>
        <dbReference type="ChEBI" id="CHEBI:30616"/>
        <dbReference type="ChEBI" id="CHEBI:61977"/>
        <dbReference type="ChEBI" id="CHEBI:456216"/>
        <dbReference type="EC" id="2.7.11.25"/>
    </reaction>
</comment>
<evidence type="ECO:0000256" key="7">
    <source>
        <dbReference type="ARBA" id="ARBA00047559"/>
    </source>
</evidence>
<feature type="compositionally biased region" description="Basic and acidic residues" evidence="10">
    <location>
        <begin position="603"/>
        <end position="613"/>
    </location>
</feature>
<dbReference type="InterPro" id="IPR011009">
    <property type="entry name" value="Kinase-like_dom_sf"/>
</dbReference>
<dbReference type="GO" id="GO:0004709">
    <property type="term" value="F:MAP kinase kinase kinase activity"/>
    <property type="evidence" value="ECO:0007669"/>
    <property type="project" value="UniProtKB-EC"/>
</dbReference>
<feature type="region of interest" description="Disordered" evidence="10">
    <location>
        <begin position="45"/>
        <end position="72"/>
    </location>
</feature>
<evidence type="ECO:0000256" key="6">
    <source>
        <dbReference type="ARBA" id="ARBA00022840"/>
    </source>
</evidence>
<evidence type="ECO:0000256" key="9">
    <source>
        <dbReference type="PROSITE-ProRule" id="PRU10141"/>
    </source>
</evidence>
<sequence>MFSPRLSSSSSSSSSPIDSHHKRRLTRAKQLRHLRDCDVKELDSFLNSPTRHPDHGGADVYAAAEFPSPPPQPLPLPELSALLSNADKLIKEKRKSKLKNVSSDCFRLPSPTEATKERDRFTEKSPVINVSKGAPQDYNRSIDALRKVDAPHRLDPQRSAPIPASTIDGVQAQKNLWIDVNFRSAPPSTNSSPLVSPQRILNGDLFSLYHEEPNRWSEPPMPSGFPYTTRAESNVLGISRHKSVLHSLSVKGLKPTRKSTSGPASPRHPRSNFEISSFHNDSNFAMNVHPLPLPPAPASFAPASPLPQLSTRSEYLPAKNQWIKGKLIGRGTFGSVYAATNRETGALCAMKEVELCADDPKSLECMRQLEQEIKFLSHLKHPNIVQYYGSEIVDDRFYIYLEYVYPGSINKYVHEHCGAITEAVVRNFTRHICSGLAYLHGRKTIHRDIKGANLLVDSSGVVKLADFGMAKHLTGQAADLSLRGSPYWMAPELMQSVLQKDNRSDLALAVDIWSLGCTIIEMLTGKPPWSEYEGAAAMFKVLKESPPIPENLSPEGKDFLNCCFRRNPADRPPASKLLEHSFLKNCQQLDILTSSPTPSYMKQTDKLHSPQEMHHRKLDTVLMSPNRWTRNRKGVINEIGVPPHHETNDRTKGPRHSPRSILEPATSLSPPWLGPAPKLLVSPNALYGMTSVSERNVFSANPQA</sequence>
<comment type="similarity">
    <text evidence="1">Belongs to the protein kinase superfamily. STE Ser/Thr protein kinase family. MAP kinase kinase kinase subfamily.</text>
</comment>
<dbReference type="Proteomes" id="UP001443914">
    <property type="component" value="Unassembled WGS sequence"/>
</dbReference>
<feature type="compositionally biased region" description="Basic residues" evidence="10">
    <location>
        <begin position="20"/>
        <end position="32"/>
    </location>
</feature>
<evidence type="ECO:0000256" key="2">
    <source>
        <dbReference type="ARBA" id="ARBA00012406"/>
    </source>
</evidence>
<dbReference type="EC" id="2.7.11.25" evidence="2"/>
<dbReference type="FunFam" id="1.10.510.10:FF:000357">
    <property type="entry name" value="Mitogen-activated protein kinase kinase kinase 5"/>
    <property type="match status" value="1"/>
</dbReference>
<feature type="binding site" evidence="9">
    <location>
        <position position="351"/>
    </location>
    <ligand>
        <name>ATP</name>
        <dbReference type="ChEBI" id="CHEBI:30616"/>
    </ligand>
</feature>
<organism evidence="12 13">
    <name type="scientific">Saponaria officinalis</name>
    <name type="common">Common soapwort</name>
    <name type="synonym">Lychnis saponaria</name>
    <dbReference type="NCBI Taxonomy" id="3572"/>
    <lineage>
        <taxon>Eukaryota</taxon>
        <taxon>Viridiplantae</taxon>
        <taxon>Streptophyta</taxon>
        <taxon>Embryophyta</taxon>
        <taxon>Tracheophyta</taxon>
        <taxon>Spermatophyta</taxon>
        <taxon>Magnoliopsida</taxon>
        <taxon>eudicotyledons</taxon>
        <taxon>Gunneridae</taxon>
        <taxon>Pentapetalae</taxon>
        <taxon>Caryophyllales</taxon>
        <taxon>Caryophyllaceae</taxon>
        <taxon>Caryophylleae</taxon>
        <taxon>Saponaria</taxon>
    </lineage>
</organism>
<evidence type="ECO:0000259" key="11">
    <source>
        <dbReference type="PROSITE" id="PS50011"/>
    </source>
</evidence>
<reference evidence="12" key="1">
    <citation type="submission" date="2024-03" db="EMBL/GenBank/DDBJ databases">
        <title>WGS assembly of Saponaria officinalis var. Norfolk2.</title>
        <authorList>
            <person name="Jenkins J."/>
            <person name="Shu S."/>
            <person name="Grimwood J."/>
            <person name="Barry K."/>
            <person name="Goodstein D."/>
            <person name="Schmutz J."/>
            <person name="Leebens-Mack J."/>
            <person name="Osbourn A."/>
        </authorList>
    </citation>
    <scope>NUCLEOTIDE SEQUENCE [LARGE SCALE GENOMIC DNA]</scope>
    <source>
        <strain evidence="12">JIC</strain>
    </source>
</reference>
<keyword evidence="5" id="KW-0418">Kinase</keyword>
<dbReference type="SUPFAM" id="SSF56112">
    <property type="entry name" value="Protein kinase-like (PK-like)"/>
    <property type="match status" value="1"/>
</dbReference>
<feature type="compositionally biased region" description="Basic and acidic residues" evidence="10">
    <location>
        <begin position="643"/>
        <end position="652"/>
    </location>
</feature>
<comment type="caution">
    <text evidence="12">The sequence shown here is derived from an EMBL/GenBank/DDBJ whole genome shotgun (WGS) entry which is preliminary data.</text>
</comment>
<dbReference type="InterPro" id="IPR000719">
    <property type="entry name" value="Prot_kinase_dom"/>
</dbReference>
<dbReference type="Gene3D" id="1.10.510.10">
    <property type="entry name" value="Transferase(Phosphotransferase) domain 1"/>
    <property type="match status" value="1"/>
</dbReference>
<evidence type="ECO:0000256" key="1">
    <source>
        <dbReference type="ARBA" id="ARBA00006529"/>
    </source>
</evidence>
<dbReference type="Pfam" id="PF00069">
    <property type="entry name" value="Pkinase"/>
    <property type="match status" value="1"/>
</dbReference>
<feature type="region of interest" description="Disordered" evidence="10">
    <location>
        <begin position="251"/>
        <end position="276"/>
    </location>
</feature>
<evidence type="ECO:0000256" key="10">
    <source>
        <dbReference type="SAM" id="MobiDB-lite"/>
    </source>
</evidence>
<evidence type="ECO:0000256" key="4">
    <source>
        <dbReference type="ARBA" id="ARBA00022741"/>
    </source>
</evidence>
<keyword evidence="13" id="KW-1185">Reference proteome</keyword>
<dbReference type="PANTHER" id="PTHR48016">
    <property type="entry name" value="MAP KINASE KINASE KINASE SSK2-RELATED-RELATED"/>
    <property type="match status" value="1"/>
</dbReference>
<keyword evidence="3" id="KW-0808">Transferase</keyword>
<dbReference type="InterPro" id="IPR017441">
    <property type="entry name" value="Protein_kinase_ATP_BS"/>
</dbReference>
<dbReference type="SMART" id="SM00220">
    <property type="entry name" value="S_TKc"/>
    <property type="match status" value="1"/>
</dbReference>
<feature type="domain" description="Protein kinase" evidence="11">
    <location>
        <begin position="322"/>
        <end position="583"/>
    </location>
</feature>
<feature type="region of interest" description="Disordered" evidence="10">
    <location>
        <begin position="594"/>
        <end position="613"/>
    </location>
</feature>
<evidence type="ECO:0000313" key="12">
    <source>
        <dbReference type="EMBL" id="KAK9678578.1"/>
    </source>
</evidence>
<dbReference type="EMBL" id="JBDFQZ010000011">
    <property type="protein sequence ID" value="KAK9678578.1"/>
    <property type="molecule type" value="Genomic_DNA"/>
</dbReference>
<evidence type="ECO:0000256" key="8">
    <source>
        <dbReference type="ARBA" id="ARBA00048329"/>
    </source>
</evidence>
<keyword evidence="6 9" id="KW-0067">ATP-binding</keyword>
<accession>A0AAW1HQF2</accession>
<dbReference type="InterPro" id="IPR050538">
    <property type="entry name" value="MAP_kinase_kinase_kinase"/>
</dbReference>
<dbReference type="GO" id="GO:0005524">
    <property type="term" value="F:ATP binding"/>
    <property type="evidence" value="ECO:0007669"/>
    <property type="project" value="UniProtKB-UniRule"/>
</dbReference>
<feature type="region of interest" description="Disordered" evidence="10">
    <location>
        <begin position="638"/>
        <end position="668"/>
    </location>
</feature>
<feature type="region of interest" description="Disordered" evidence="10">
    <location>
        <begin position="1"/>
        <end position="33"/>
    </location>
</feature>
<evidence type="ECO:0000256" key="5">
    <source>
        <dbReference type="ARBA" id="ARBA00022777"/>
    </source>
</evidence>
<dbReference type="AlphaFoldDB" id="A0AAW1HQF2"/>
<dbReference type="PANTHER" id="PTHR48016:SF5">
    <property type="entry name" value="MITOGEN-ACTIVATED PROTEIN KINASE KINASE KINASE 5"/>
    <property type="match status" value="1"/>
</dbReference>
<gene>
    <name evidence="12" type="ORF">RND81_11G220600</name>
</gene>
<evidence type="ECO:0000256" key="3">
    <source>
        <dbReference type="ARBA" id="ARBA00022679"/>
    </source>
</evidence>
<keyword evidence="4 9" id="KW-0547">Nucleotide-binding</keyword>
<proteinExistence type="inferred from homology"/>
<dbReference type="PROSITE" id="PS50011">
    <property type="entry name" value="PROTEIN_KINASE_DOM"/>
    <property type="match status" value="1"/>
</dbReference>
<name>A0AAW1HQF2_SAPOF</name>
<dbReference type="PROSITE" id="PS00107">
    <property type="entry name" value="PROTEIN_KINASE_ATP"/>
    <property type="match status" value="1"/>
</dbReference>